<dbReference type="EMBL" id="KB008148">
    <property type="protein sequence ID" value="ELR11567.1"/>
    <property type="molecule type" value="Genomic_DNA"/>
</dbReference>
<dbReference type="Proteomes" id="UP000011083">
    <property type="component" value="Unassembled WGS sequence"/>
</dbReference>
<sequence>MEQVVEADKKCTFSIDRGGTFTDIYAEVPGEPGFRVCKLLSVDPSNYDDAPREGIRRILEEVTGKSIPKDCVDTSHIKWIRMGTTVATNALLERKGERTALIVTKGFRDVLRIGNQSRPDIFDLSMKRPEMLYEQVVEVEERVRLVGAESNLPADSASTGNYVKGTTLEWVEILKKPNLEKLEADLKAVYDSGIRAVAVVLMHSYTFHEHEALVGQVAAKIGFEQISLSHEVMSMFRIVPRGFTATVDAYLTPLIKRYIENFSKGFDEHLTKNVRISFMRSDGGLAPVDRFRGSSSILSGPAGGVVGYAMTTDTEEKMPAIGFDMGGTSTDVSRYAGIYEQVYETVTAGITIQSPQLDINTVAAGGGSRLFFRSGLFVVGPESAGAHPGPVCYRKGGYLAITDANLLLGRLLPEYFPKIFGPTEKEPLDKEGTEKAFAELTAQINQWHAKQGDAKQLTPDEVAYGFIRVANETMCRPIRALTEARGHDPSKHVLACFGGAGGQHACAIARMLGMRRVFIHRFAGILSAYGLGLADMVEEFQEPCAQTYSRESMAGYLTQRIDALGRKATARLEAVGFDQGSIIIEAPPPYNLPYPYLDLRYEGTDTILRTKQPAVGSEFEGDYEGAFKAEYQREYGFTIKERAVVVDNIRVRAIGVTANVKRIPKLKLDAPFSERKVEYTTCYFEGGRVKTPVYQLSDLGADDIVVGPAIIIDKTSTIVIEPLCKAKITNWGDISIEVQSARKASIGTDLDPIQLSLFSNRFMSIAEQMGKTLQRTSISTNIKERLDFSCALFGPDGGLVANAPHLPVHLGAMQEAVRLLGADWKEGEVVVSNHPAAGGSHLPDITVITPVFKNGKTVFFVASRGHHADIGGISPGSMPPFSHTLAEEGACIKSFKLVKDGVFQEEAAERGTRNLRDNMSDLKAQVAANNKGIHLVGELIEEYGLEVVQAYMFHVQNNAEQAVREMLRTLSEEHGLDPVDHLYAEDFMDDGTPIRLKITIDRNDGTAVFDFAGTGHEIYGNLNAPRAVTMSAVIYCLRCLVRREIPLNQGCLNPVNVIIPEGSILAPSEEAGVVGGNVLTSQRVTDVILTAFKACANSQWLAGRQGCMNNFTFGNERMGYYETIAGGGGAGPDWEGESGVHSHMTNTRITDAEILERKYPVLLNEFSIRAGSGGRGLRRGGDGVVRELQFLQPLTVGILSERRAFAPHGLNGGEDGARGSNEWVKADGRVVYLGGKNTLTMGVGDRLRIITPGAGGYGKPTTTN</sequence>
<dbReference type="OMA" id="TDCNVML"/>
<evidence type="ECO:0000313" key="5">
    <source>
        <dbReference type="EMBL" id="ELR11567.1"/>
    </source>
</evidence>
<dbReference type="Pfam" id="PF05378">
    <property type="entry name" value="Hydant_A_N"/>
    <property type="match status" value="1"/>
</dbReference>
<feature type="domain" description="Hydantoinase A/oxoprolinase" evidence="2">
    <location>
        <begin position="241"/>
        <end position="539"/>
    </location>
</feature>
<dbReference type="VEuPathDB" id="AmoebaDB:ACA1_257980"/>
<dbReference type="InterPro" id="IPR045079">
    <property type="entry name" value="Oxoprolinase-like"/>
</dbReference>
<proteinExistence type="inferred from homology"/>
<dbReference type="GO" id="GO:0017168">
    <property type="term" value="F:5-oxoprolinase (ATP-hydrolyzing) activity"/>
    <property type="evidence" value="ECO:0007669"/>
    <property type="project" value="TreeGrafter"/>
</dbReference>
<dbReference type="InterPro" id="IPR003692">
    <property type="entry name" value="Hydantoinase_B"/>
</dbReference>
<feature type="domain" description="Hydantoinase B/oxoprolinase" evidence="3">
    <location>
        <begin position="751"/>
        <end position="1260"/>
    </location>
</feature>
<dbReference type="KEGG" id="acan:ACA1_257980"/>
<dbReference type="GO" id="GO:0005829">
    <property type="term" value="C:cytosol"/>
    <property type="evidence" value="ECO:0007669"/>
    <property type="project" value="TreeGrafter"/>
</dbReference>
<evidence type="ECO:0000259" key="3">
    <source>
        <dbReference type="Pfam" id="PF02538"/>
    </source>
</evidence>
<accession>L8GF06</accession>
<dbReference type="GO" id="GO:0006749">
    <property type="term" value="P:glutathione metabolic process"/>
    <property type="evidence" value="ECO:0007669"/>
    <property type="project" value="TreeGrafter"/>
</dbReference>
<dbReference type="OrthoDB" id="3643at2759"/>
<keyword evidence="6" id="KW-1185">Reference proteome</keyword>
<evidence type="ECO:0000259" key="4">
    <source>
        <dbReference type="Pfam" id="PF05378"/>
    </source>
</evidence>
<dbReference type="AlphaFoldDB" id="L8GF06"/>
<dbReference type="InterPro" id="IPR002821">
    <property type="entry name" value="Hydantoinase_A"/>
</dbReference>
<protein>
    <submittedName>
        <fullName evidence="5">5oxoprolinase</fullName>
    </submittedName>
</protein>
<reference evidence="5 6" key="1">
    <citation type="journal article" date="2013" name="Genome Biol.">
        <title>Genome of Acanthamoeba castellanii highlights extensive lateral gene transfer and early evolution of tyrosine kinase signaling.</title>
        <authorList>
            <person name="Clarke M."/>
            <person name="Lohan A.J."/>
            <person name="Liu B."/>
            <person name="Lagkouvardos I."/>
            <person name="Roy S."/>
            <person name="Zafar N."/>
            <person name="Bertelli C."/>
            <person name="Schilde C."/>
            <person name="Kianianmomeni A."/>
            <person name="Burglin T.R."/>
            <person name="Frech C."/>
            <person name="Turcotte B."/>
            <person name="Kopec K.O."/>
            <person name="Synnott J.M."/>
            <person name="Choo C."/>
            <person name="Paponov I."/>
            <person name="Finkler A."/>
            <person name="Soon Heng Tan C."/>
            <person name="Hutchins A.P."/>
            <person name="Weinmeier T."/>
            <person name="Rattei T."/>
            <person name="Chu J.S."/>
            <person name="Gimenez G."/>
            <person name="Irimia M."/>
            <person name="Rigden D.J."/>
            <person name="Fitzpatrick D.A."/>
            <person name="Lorenzo-Morales J."/>
            <person name="Bateman A."/>
            <person name="Chiu C.H."/>
            <person name="Tang P."/>
            <person name="Hegemann P."/>
            <person name="Fromm H."/>
            <person name="Raoult D."/>
            <person name="Greub G."/>
            <person name="Miranda-Saavedra D."/>
            <person name="Chen N."/>
            <person name="Nash P."/>
            <person name="Ginger M.L."/>
            <person name="Horn M."/>
            <person name="Schaap P."/>
            <person name="Caler L."/>
            <person name="Loftus B."/>
        </authorList>
    </citation>
    <scope>NUCLEOTIDE SEQUENCE [LARGE SCALE GENOMIC DNA]</scope>
    <source>
        <strain evidence="5 6">Neff</strain>
    </source>
</reference>
<evidence type="ECO:0000256" key="1">
    <source>
        <dbReference type="ARBA" id="ARBA00010403"/>
    </source>
</evidence>
<dbReference type="PANTHER" id="PTHR11365">
    <property type="entry name" value="5-OXOPROLINASE RELATED"/>
    <property type="match status" value="1"/>
</dbReference>
<dbReference type="Pfam" id="PF02538">
    <property type="entry name" value="Hydantoinase_B"/>
    <property type="match status" value="1"/>
</dbReference>
<feature type="domain" description="Hydantoinase/oxoprolinase N-terminal" evidence="4">
    <location>
        <begin position="13"/>
        <end position="221"/>
    </location>
</feature>
<evidence type="ECO:0000313" key="6">
    <source>
        <dbReference type="Proteomes" id="UP000011083"/>
    </source>
</evidence>
<comment type="similarity">
    <text evidence="1">Belongs to the oxoprolinase family.</text>
</comment>
<dbReference type="InterPro" id="IPR008040">
    <property type="entry name" value="Hydant_A_N"/>
</dbReference>
<dbReference type="RefSeq" id="XP_004333580.1">
    <property type="nucleotide sequence ID" value="XM_004333532.1"/>
</dbReference>
<name>L8GF06_ACACF</name>
<evidence type="ECO:0000259" key="2">
    <source>
        <dbReference type="Pfam" id="PF01968"/>
    </source>
</evidence>
<dbReference type="STRING" id="1257118.L8GF06"/>
<gene>
    <name evidence="5" type="ORF">ACA1_257980</name>
</gene>
<dbReference type="Pfam" id="PF01968">
    <property type="entry name" value="Hydantoinase_A"/>
    <property type="match status" value="1"/>
</dbReference>
<dbReference type="PANTHER" id="PTHR11365:SF2">
    <property type="entry name" value="5-OXOPROLINASE"/>
    <property type="match status" value="1"/>
</dbReference>
<organism evidence="5 6">
    <name type="scientific">Acanthamoeba castellanii (strain ATCC 30010 / Neff)</name>
    <dbReference type="NCBI Taxonomy" id="1257118"/>
    <lineage>
        <taxon>Eukaryota</taxon>
        <taxon>Amoebozoa</taxon>
        <taxon>Discosea</taxon>
        <taxon>Longamoebia</taxon>
        <taxon>Centramoebida</taxon>
        <taxon>Acanthamoebidae</taxon>
        <taxon>Acanthamoeba</taxon>
    </lineage>
</organism>
<dbReference type="GeneID" id="14912133"/>